<dbReference type="GO" id="GO:0005634">
    <property type="term" value="C:nucleus"/>
    <property type="evidence" value="ECO:0007669"/>
    <property type="project" value="UniProtKB-SubCell"/>
</dbReference>
<protein>
    <recommendedName>
        <fullName evidence="8">AP2/ERF domain-containing protein</fullName>
    </recommendedName>
</protein>
<dbReference type="AlphaFoldDB" id="A0AAN9KFD5"/>
<sequence>MKQANRIPSFDLGFILHQITDPLVLEILDLLLPRCVGGTSSSPSLTRETKEEKKEAFNFLIHPTPSENPKQETSASPFSHHMMNTNDNTFFPISHGQISTSEFFNNQDPSHPIHQAEIRDPKKAARVWLGTFDTAEAAAAAYDAAALKFKGNKAKLNFPERVALPTDPLSTAINNATPSTQCSSLPPPHVSDHQTLQNNTLLPMSLSQEGGFPNLMQYVEVLCSRDDDDLQRAASGLYSYHHHNEPFLYDSSQPYTPCFSSSSSSTMFSPTSNAVVSEDQCRVGDYGSSWFYDKGGSGFDESNKRDS</sequence>
<evidence type="ECO:0000256" key="4">
    <source>
        <dbReference type="ARBA" id="ARBA00023163"/>
    </source>
</evidence>
<comment type="caution">
    <text evidence="9">The sequence shown here is derived from an EMBL/GenBank/DDBJ whole genome shotgun (WGS) entry which is preliminary data.</text>
</comment>
<evidence type="ECO:0000256" key="2">
    <source>
        <dbReference type="ARBA" id="ARBA00023015"/>
    </source>
</evidence>
<evidence type="ECO:0000256" key="6">
    <source>
        <dbReference type="ARBA" id="ARBA00024343"/>
    </source>
</evidence>
<evidence type="ECO:0000256" key="1">
    <source>
        <dbReference type="ARBA" id="ARBA00004123"/>
    </source>
</evidence>
<dbReference type="InterPro" id="IPR036955">
    <property type="entry name" value="AP2/ERF_dom_sf"/>
</dbReference>
<keyword evidence="4" id="KW-0804">Transcription</keyword>
<dbReference type="Proteomes" id="UP001367508">
    <property type="component" value="Unassembled WGS sequence"/>
</dbReference>
<dbReference type="PANTHER" id="PTHR31190:SF489">
    <property type="entry name" value="ETHYLENE-RESPONSIVE TRANSCRIPTION FACTOR ERF113-RELATED"/>
    <property type="match status" value="1"/>
</dbReference>
<feature type="domain" description="AP2/ERF" evidence="8">
    <location>
        <begin position="116"/>
        <end position="159"/>
    </location>
</feature>
<evidence type="ECO:0000256" key="7">
    <source>
        <dbReference type="SAM" id="MobiDB-lite"/>
    </source>
</evidence>
<dbReference type="PROSITE" id="PS51032">
    <property type="entry name" value="AP2_ERF"/>
    <property type="match status" value="1"/>
</dbReference>
<dbReference type="EMBL" id="JAYMYQ010000008">
    <property type="protein sequence ID" value="KAK7315751.1"/>
    <property type="molecule type" value="Genomic_DNA"/>
</dbReference>
<dbReference type="SUPFAM" id="SSF54171">
    <property type="entry name" value="DNA-binding domain"/>
    <property type="match status" value="1"/>
</dbReference>
<keyword evidence="2" id="KW-0805">Transcription regulation</keyword>
<dbReference type="PANTHER" id="PTHR31190">
    <property type="entry name" value="DNA-BINDING DOMAIN"/>
    <property type="match status" value="1"/>
</dbReference>
<dbReference type="InterPro" id="IPR001471">
    <property type="entry name" value="AP2/ERF_dom"/>
</dbReference>
<keyword evidence="3" id="KW-0238">DNA-binding</keyword>
<name>A0AAN9KFD5_CANGL</name>
<dbReference type="InterPro" id="IPR016177">
    <property type="entry name" value="DNA-bd_dom_sf"/>
</dbReference>
<evidence type="ECO:0000256" key="5">
    <source>
        <dbReference type="ARBA" id="ARBA00023242"/>
    </source>
</evidence>
<evidence type="ECO:0000256" key="3">
    <source>
        <dbReference type="ARBA" id="ARBA00023125"/>
    </source>
</evidence>
<comment type="similarity">
    <text evidence="6">Belongs to the AP2/ERF transcription factor family. ERF subfamily.</text>
</comment>
<reference evidence="9 10" key="1">
    <citation type="submission" date="2024-01" db="EMBL/GenBank/DDBJ databases">
        <title>The genomes of 5 underutilized Papilionoideae crops provide insights into root nodulation and disease resistanc.</title>
        <authorList>
            <person name="Jiang F."/>
        </authorList>
    </citation>
    <scope>NUCLEOTIDE SEQUENCE [LARGE SCALE GENOMIC DNA]</scope>
    <source>
        <strain evidence="9">LVBAO_FW01</strain>
        <tissue evidence="9">Leaves</tissue>
    </source>
</reference>
<organism evidence="9 10">
    <name type="scientific">Canavalia gladiata</name>
    <name type="common">Sword bean</name>
    <name type="synonym">Dolichos gladiatus</name>
    <dbReference type="NCBI Taxonomy" id="3824"/>
    <lineage>
        <taxon>Eukaryota</taxon>
        <taxon>Viridiplantae</taxon>
        <taxon>Streptophyta</taxon>
        <taxon>Embryophyta</taxon>
        <taxon>Tracheophyta</taxon>
        <taxon>Spermatophyta</taxon>
        <taxon>Magnoliopsida</taxon>
        <taxon>eudicotyledons</taxon>
        <taxon>Gunneridae</taxon>
        <taxon>Pentapetalae</taxon>
        <taxon>rosids</taxon>
        <taxon>fabids</taxon>
        <taxon>Fabales</taxon>
        <taxon>Fabaceae</taxon>
        <taxon>Papilionoideae</taxon>
        <taxon>50 kb inversion clade</taxon>
        <taxon>NPAAA clade</taxon>
        <taxon>indigoferoid/millettioid clade</taxon>
        <taxon>Phaseoleae</taxon>
        <taxon>Canavalia</taxon>
    </lineage>
</organism>
<gene>
    <name evidence="9" type="ORF">VNO77_34323</name>
</gene>
<keyword evidence="10" id="KW-1185">Reference proteome</keyword>
<feature type="compositionally biased region" description="Polar residues" evidence="7">
    <location>
        <begin position="65"/>
        <end position="82"/>
    </location>
</feature>
<dbReference type="InterPro" id="IPR044808">
    <property type="entry name" value="ERF_plant"/>
</dbReference>
<accession>A0AAN9KFD5</accession>
<keyword evidence="5" id="KW-0539">Nucleus</keyword>
<dbReference type="GO" id="GO:0003677">
    <property type="term" value="F:DNA binding"/>
    <property type="evidence" value="ECO:0007669"/>
    <property type="project" value="UniProtKB-KW"/>
</dbReference>
<dbReference type="Gene3D" id="3.30.730.10">
    <property type="entry name" value="AP2/ERF domain"/>
    <property type="match status" value="1"/>
</dbReference>
<dbReference type="GO" id="GO:0003700">
    <property type="term" value="F:DNA-binding transcription factor activity"/>
    <property type="evidence" value="ECO:0007669"/>
    <property type="project" value="InterPro"/>
</dbReference>
<dbReference type="SMART" id="SM00380">
    <property type="entry name" value="AP2"/>
    <property type="match status" value="1"/>
</dbReference>
<evidence type="ECO:0000313" key="9">
    <source>
        <dbReference type="EMBL" id="KAK7315751.1"/>
    </source>
</evidence>
<dbReference type="GO" id="GO:0009873">
    <property type="term" value="P:ethylene-activated signaling pathway"/>
    <property type="evidence" value="ECO:0007669"/>
    <property type="project" value="InterPro"/>
</dbReference>
<feature type="region of interest" description="Disordered" evidence="7">
    <location>
        <begin position="59"/>
        <end position="82"/>
    </location>
</feature>
<evidence type="ECO:0000259" key="8">
    <source>
        <dbReference type="PROSITE" id="PS51032"/>
    </source>
</evidence>
<proteinExistence type="inferred from homology"/>
<evidence type="ECO:0000313" key="10">
    <source>
        <dbReference type="Proteomes" id="UP001367508"/>
    </source>
</evidence>
<comment type="subcellular location">
    <subcellularLocation>
        <location evidence="1">Nucleus</location>
    </subcellularLocation>
</comment>